<dbReference type="Proteomes" id="UP000266861">
    <property type="component" value="Unassembled WGS sequence"/>
</dbReference>
<dbReference type="OrthoDB" id="2205473at2759"/>
<name>A0A397JDM9_9GLOM</name>
<dbReference type="GO" id="GO:0015074">
    <property type="term" value="P:DNA integration"/>
    <property type="evidence" value="ECO:0007669"/>
    <property type="project" value="InterPro"/>
</dbReference>
<evidence type="ECO:0000313" key="3">
    <source>
        <dbReference type="Proteomes" id="UP000266861"/>
    </source>
</evidence>
<dbReference type="InterPro" id="IPR002492">
    <property type="entry name" value="Transposase_Tc1-like"/>
</dbReference>
<dbReference type="EMBL" id="PQFF01000092">
    <property type="protein sequence ID" value="RHZ83093.1"/>
    <property type="molecule type" value="Genomic_DNA"/>
</dbReference>
<protein>
    <recommendedName>
        <fullName evidence="1">Transposase Tc1-like domain-containing protein</fullName>
    </recommendedName>
</protein>
<keyword evidence="3" id="KW-1185">Reference proteome</keyword>
<dbReference type="Pfam" id="PF01498">
    <property type="entry name" value="HTH_Tnp_Tc3_2"/>
    <property type="match status" value="1"/>
</dbReference>
<dbReference type="GO" id="GO:0006313">
    <property type="term" value="P:DNA transposition"/>
    <property type="evidence" value="ECO:0007669"/>
    <property type="project" value="InterPro"/>
</dbReference>
<proteinExistence type="predicted"/>
<sequence length="157" mass="18029">MKKTLIIDQREIISHLWKSDVHDAPTLAEKSGVPLSTAYKYVAQLKKNHELKPISRLGRPTILTSQDRRVLGRIITNDKYLTCGEIATKLSSKVDISAQTVNRELNKLGYHSKHPKTVPLLSEKNRLARVEWAKKHYKQNWKIGRVPIRKVLDVPFS</sequence>
<evidence type="ECO:0000259" key="1">
    <source>
        <dbReference type="Pfam" id="PF01498"/>
    </source>
</evidence>
<gene>
    <name evidence="2" type="ORF">Glove_99g205</name>
</gene>
<dbReference type="GO" id="GO:0003677">
    <property type="term" value="F:DNA binding"/>
    <property type="evidence" value="ECO:0007669"/>
    <property type="project" value="InterPro"/>
</dbReference>
<dbReference type="InterPro" id="IPR009057">
    <property type="entry name" value="Homeodomain-like_sf"/>
</dbReference>
<accession>A0A397JDM9</accession>
<dbReference type="SUPFAM" id="SSF46689">
    <property type="entry name" value="Homeodomain-like"/>
    <property type="match status" value="1"/>
</dbReference>
<organism evidence="2 3">
    <name type="scientific">Diversispora epigaea</name>
    <dbReference type="NCBI Taxonomy" id="1348612"/>
    <lineage>
        <taxon>Eukaryota</taxon>
        <taxon>Fungi</taxon>
        <taxon>Fungi incertae sedis</taxon>
        <taxon>Mucoromycota</taxon>
        <taxon>Glomeromycotina</taxon>
        <taxon>Glomeromycetes</taxon>
        <taxon>Diversisporales</taxon>
        <taxon>Diversisporaceae</taxon>
        <taxon>Diversispora</taxon>
    </lineage>
</organism>
<dbReference type="AlphaFoldDB" id="A0A397JDM9"/>
<feature type="domain" description="Transposase Tc1-like" evidence="1">
    <location>
        <begin position="69"/>
        <end position="137"/>
    </location>
</feature>
<evidence type="ECO:0000313" key="2">
    <source>
        <dbReference type="EMBL" id="RHZ83093.1"/>
    </source>
</evidence>
<comment type="caution">
    <text evidence="2">The sequence shown here is derived from an EMBL/GenBank/DDBJ whole genome shotgun (WGS) entry which is preliminary data.</text>
</comment>
<dbReference type="STRING" id="1348612.A0A397JDM9"/>
<reference evidence="2 3" key="1">
    <citation type="submission" date="2018-08" db="EMBL/GenBank/DDBJ databases">
        <title>Genome and evolution of the arbuscular mycorrhizal fungus Diversispora epigaea (formerly Glomus versiforme) and its bacterial endosymbionts.</title>
        <authorList>
            <person name="Sun X."/>
            <person name="Fei Z."/>
            <person name="Harrison M."/>
        </authorList>
    </citation>
    <scope>NUCLEOTIDE SEQUENCE [LARGE SCALE GENOMIC DNA]</scope>
    <source>
        <strain evidence="2 3">IT104</strain>
    </source>
</reference>